<name>A0A8J2YRP6_9PROT</name>
<feature type="transmembrane region" description="Helical" evidence="8">
    <location>
        <begin position="278"/>
        <end position="297"/>
    </location>
</feature>
<dbReference type="InterPro" id="IPR018584">
    <property type="entry name" value="GT87"/>
</dbReference>
<evidence type="ECO:0000256" key="3">
    <source>
        <dbReference type="ARBA" id="ARBA00022679"/>
    </source>
</evidence>
<dbReference type="Proteomes" id="UP000646365">
    <property type="component" value="Unassembled WGS sequence"/>
</dbReference>
<comment type="caution">
    <text evidence="9">The sequence shown here is derived from an EMBL/GenBank/DDBJ whole genome shotgun (WGS) entry which is preliminary data.</text>
</comment>
<keyword evidence="5 8" id="KW-1133">Transmembrane helix</keyword>
<dbReference type="RefSeq" id="WP_189043932.1">
    <property type="nucleotide sequence ID" value="NZ_BMJQ01000003.1"/>
</dbReference>
<feature type="transmembrane region" description="Helical" evidence="8">
    <location>
        <begin position="181"/>
        <end position="205"/>
    </location>
</feature>
<feature type="transmembrane region" description="Helical" evidence="8">
    <location>
        <begin position="309"/>
        <end position="335"/>
    </location>
</feature>
<evidence type="ECO:0000256" key="8">
    <source>
        <dbReference type="SAM" id="Phobius"/>
    </source>
</evidence>
<reference evidence="9" key="1">
    <citation type="journal article" date="2014" name="Int. J. Syst. Evol. Microbiol.">
        <title>Complete genome sequence of Corynebacterium casei LMG S-19264T (=DSM 44701T), isolated from a smear-ripened cheese.</title>
        <authorList>
            <consortium name="US DOE Joint Genome Institute (JGI-PGF)"/>
            <person name="Walter F."/>
            <person name="Albersmeier A."/>
            <person name="Kalinowski J."/>
            <person name="Ruckert C."/>
        </authorList>
    </citation>
    <scope>NUCLEOTIDE SEQUENCE</scope>
    <source>
        <strain evidence="9">CGMCC 1.15725</strain>
    </source>
</reference>
<feature type="transmembrane region" description="Helical" evidence="8">
    <location>
        <begin position="20"/>
        <end position="43"/>
    </location>
</feature>
<comment type="subcellular location">
    <subcellularLocation>
        <location evidence="1">Cell membrane</location>
        <topology evidence="1">Multi-pass membrane protein</topology>
    </subcellularLocation>
</comment>
<evidence type="ECO:0000256" key="4">
    <source>
        <dbReference type="ARBA" id="ARBA00022692"/>
    </source>
</evidence>
<keyword evidence="2" id="KW-1003">Cell membrane</keyword>
<protein>
    <recommendedName>
        <fullName evidence="11">DUF2029 domain-containing protein</fullName>
    </recommendedName>
</protein>
<feature type="transmembrane region" description="Helical" evidence="8">
    <location>
        <begin position="212"/>
        <end position="232"/>
    </location>
</feature>
<keyword evidence="6 8" id="KW-0472">Membrane</keyword>
<dbReference type="GO" id="GO:0005886">
    <property type="term" value="C:plasma membrane"/>
    <property type="evidence" value="ECO:0007669"/>
    <property type="project" value="UniProtKB-SubCell"/>
</dbReference>
<organism evidence="9 10">
    <name type="scientific">Aliidongia dinghuensis</name>
    <dbReference type="NCBI Taxonomy" id="1867774"/>
    <lineage>
        <taxon>Bacteria</taxon>
        <taxon>Pseudomonadati</taxon>
        <taxon>Pseudomonadota</taxon>
        <taxon>Alphaproteobacteria</taxon>
        <taxon>Rhodospirillales</taxon>
        <taxon>Dongiaceae</taxon>
        <taxon>Aliidongia</taxon>
    </lineage>
</organism>
<evidence type="ECO:0000313" key="10">
    <source>
        <dbReference type="Proteomes" id="UP000646365"/>
    </source>
</evidence>
<evidence type="ECO:0000256" key="2">
    <source>
        <dbReference type="ARBA" id="ARBA00022475"/>
    </source>
</evidence>
<comment type="similarity">
    <text evidence="7">Belongs to the glycosyltransferase 87 family.</text>
</comment>
<reference evidence="9" key="2">
    <citation type="submission" date="2020-09" db="EMBL/GenBank/DDBJ databases">
        <authorList>
            <person name="Sun Q."/>
            <person name="Zhou Y."/>
        </authorList>
    </citation>
    <scope>NUCLEOTIDE SEQUENCE</scope>
    <source>
        <strain evidence="9">CGMCC 1.15725</strain>
    </source>
</reference>
<dbReference type="GO" id="GO:0016758">
    <property type="term" value="F:hexosyltransferase activity"/>
    <property type="evidence" value="ECO:0007669"/>
    <property type="project" value="InterPro"/>
</dbReference>
<evidence type="ECO:0008006" key="11">
    <source>
        <dbReference type="Google" id="ProtNLM"/>
    </source>
</evidence>
<evidence type="ECO:0000313" key="9">
    <source>
        <dbReference type="EMBL" id="GGF09522.1"/>
    </source>
</evidence>
<feature type="transmembrane region" description="Helical" evidence="8">
    <location>
        <begin position="145"/>
        <end position="169"/>
    </location>
</feature>
<keyword evidence="4 8" id="KW-0812">Transmembrane</keyword>
<keyword evidence="3" id="KW-0808">Transferase</keyword>
<dbReference type="Pfam" id="PF09594">
    <property type="entry name" value="GT87"/>
    <property type="match status" value="1"/>
</dbReference>
<sequence>MNLASLRSGAWATPARLGRLGAALFLLEALILLLIALATYNVFGVMDPPGSTDFISFYAAGDLAARGLARLAYDQDLHQSAVREIFGDPRLPYYYFFYPPVFLLLCQALARLPYLAAFGLWVTATTALCYAALRRILPERRHWLLFLSFPCLFWTIGLGQNALLTAGLLGFATLTIDRRPALAGALLALIGYKPHFLVLVPVALVCGRRWRALAGFAGTAALLAGVTTLVYGSGIWTVYAAHTDEIRRIFEYGRIPFTGPVSSFAAVRVLGGSVMAAYAAQGFAASAGALAVGWLWARDVAPALRFAALAAAMPLAAPVVLFYDLMPLAVAIAWLAHDMKRTGARPWELSILALVWLVSGVAMPVSYLFHVPLGPLAPALTLALVVARGR</sequence>
<proteinExistence type="inferred from homology"/>
<keyword evidence="10" id="KW-1185">Reference proteome</keyword>
<dbReference type="EMBL" id="BMJQ01000003">
    <property type="protein sequence ID" value="GGF09522.1"/>
    <property type="molecule type" value="Genomic_DNA"/>
</dbReference>
<accession>A0A8J2YRP6</accession>
<evidence type="ECO:0000256" key="7">
    <source>
        <dbReference type="ARBA" id="ARBA00024033"/>
    </source>
</evidence>
<gene>
    <name evidence="9" type="ORF">GCM10011611_13770</name>
</gene>
<evidence type="ECO:0000256" key="1">
    <source>
        <dbReference type="ARBA" id="ARBA00004651"/>
    </source>
</evidence>
<evidence type="ECO:0000256" key="5">
    <source>
        <dbReference type="ARBA" id="ARBA00022989"/>
    </source>
</evidence>
<evidence type="ECO:0000256" key="6">
    <source>
        <dbReference type="ARBA" id="ARBA00023136"/>
    </source>
</evidence>
<feature type="transmembrane region" description="Helical" evidence="8">
    <location>
        <begin position="369"/>
        <end position="387"/>
    </location>
</feature>
<dbReference type="AlphaFoldDB" id="A0A8J2YRP6"/>